<name>A0A9Q0KFT7_9MAGN</name>
<comment type="caution">
    <text evidence="2">The sequence shown here is derived from an EMBL/GenBank/DDBJ whole genome shotgun (WGS) entry which is preliminary data.</text>
</comment>
<gene>
    <name evidence="2" type="ORF">NE237_002836</name>
</gene>
<sequence length="347" mass="40072">MDESRKLEKGKAKQLSSKISSSVFPTDVEENILSRLPVKSLMRFSLCLLNPVTNEYKRLPDPEILPYSFNDYVFGYSPRTDEHKVVVITEHVMNEEYTHIDIWVYTLRTNSSWRLIEGTTYMIHPHNHALVNGAIHWIATGMPGYLILLLSFDFEDEKFRLLSLPKIFRREDTLHPMGLVESGGFLSLCHWKDDGNFDVWIMKDYGDERSWTKQFSIMEPTLSGIGDFFIPLCILKNDKVVLYERDLGIFILDAVKKEIFYYDVKPPISHCGAEMYLESLVSLRTGGGVDCSGEQERREMEQKQESGLWELLFPILSFICSIRHDSCGIQKPEKAKLEKPEKETVAV</sequence>
<dbReference type="PANTHER" id="PTHR31672">
    <property type="entry name" value="BNACNNG10540D PROTEIN"/>
    <property type="match status" value="1"/>
</dbReference>
<dbReference type="OrthoDB" id="5314306at2759"/>
<evidence type="ECO:0000259" key="1">
    <source>
        <dbReference type="Pfam" id="PF08268"/>
    </source>
</evidence>
<dbReference type="SUPFAM" id="SSF81383">
    <property type="entry name" value="F-box domain"/>
    <property type="match status" value="1"/>
</dbReference>
<organism evidence="2 3">
    <name type="scientific">Protea cynaroides</name>
    <dbReference type="NCBI Taxonomy" id="273540"/>
    <lineage>
        <taxon>Eukaryota</taxon>
        <taxon>Viridiplantae</taxon>
        <taxon>Streptophyta</taxon>
        <taxon>Embryophyta</taxon>
        <taxon>Tracheophyta</taxon>
        <taxon>Spermatophyta</taxon>
        <taxon>Magnoliopsida</taxon>
        <taxon>Proteales</taxon>
        <taxon>Proteaceae</taxon>
        <taxon>Protea</taxon>
    </lineage>
</organism>
<accession>A0A9Q0KFT7</accession>
<reference evidence="2" key="1">
    <citation type="journal article" date="2023" name="Plant J.">
        <title>The genome of the king protea, Protea cynaroides.</title>
        <authorList>
            <person name="Chang J."/>
            <person name="Duong T.A."/>
            <person name="Schoeman C."/>
            <person name="Ma X."/>
            <person name="Roodt D."/>
            <person name="Barker N."/>
            <person name="Li Z."/>
            <person name="Van de Peer Y."/>
            <person name="Mizrachi E."/>
        </authorList>
    </citation>
    <scope>NUCLEOTIDE SEQUENCE</scope>
    <source>
        <tissue evidence="2">Young leaves</tissue>
    </source>
</reference>
<dbReference type="InterPro" id="IPR050796">
    <property type="entry name" value="SCF_F-box_component"/>
</dbReference>
<protein>
    <recommendedName>
        <fullName evidence="1">F-box associated beta-propeller type 3 domain-containing protein</fullName>
    </recommendedName>
</protein>
<dbReference type="NCBIfam" id="TIGR01640">
    <property type="entry name" value="F_box_assoc_1"/>
    <property type="match status" value="1"/>
</dbReference>
<evidence type="ECO:0000313" key="2">
    <source>
        <dbReference type="EMBL" id="KAJ4969737.1"/>
    </source>
</evidence>
<keyword evidence="3" id="KW-1185">Reference proteome</keyword>
<proteinExistence type="predicted"/>
<dbReference type="InterPro" id="IPR036047">
    <property type="entry name" value="F-box-like_dom_sf"/>
</dbReference>
<dbReference type="InterPro" id="IPR017451">
    <property type="entry name" value="F-box-assoc_interact_dom"/>
</dbReference>
<feature type="domain" description="F-box associated beta-propeller type 3" evidence="1">
    <location>
        <begin position="45"/>
        <end position="265"/>
    </location>
</feature>
<dbReference type="AlphaFoldDB" id="A0A9Q0KFT7"/>
<dbReference type="PANTHER" id="PTHR31672:SF13">
    <property type="entry name" value="F-BOX PROTEIN CPR30-LIKE"/>
    <property type="match status" value="1"/>
</dbReference>
<evidence type="ECO:0000313" key="3">
    <source>
        <dbReference type="Proteomes" id="UP001141806"/>
    </source>
</evidence>
<dbReference type="InterPro" id="IPR013187">
    <property type="entry name" value="F-box-assoc_dom_typ3"/>
</dbReference>
<dbReference type="Pfam" id="PF08268">
    <property type="entry name" value="FBA_3"/>
    <property type="match status" value="1"/>
</dbReference>
<dbReference type="EMBL" id="JAMYWD010000005">
    <property type="protein sequence ID" value="KAJ4969737.1"/>
    <property type="molecule type" value="Genomic_DNA"/>
</dbReference>
<dbReference type="Proteomes" id="UP001141806">
    <property type="component" value="Unassembled WGS sequence"/>
</dbReference>